<feature type="compositionally biased region" description="Acidic residues" evidence="1">
    <location>
        <begin position="597"/>
        <end position="608"/>
    </location>
</feature>
<dbReference type="Proteomes" id="UP000807342">
    <property type="component" value="Unassembled WGS sequence"/>
</dbReference>
<protein>
    <submittedName>
        <fullName evidence="2">Uncharacterized protein</fullName>
    </submittedName>
</protein>
<feature type="region of interest" description="Disordered" evidence="1">
    <location>
        <begin position="122"/>
        <end position="200"/>
    </location>
</feature>
<comment type="caution">
    <text evidence="2">The sequence shown here is derived from an EMBL/GenBank/DDBJ whole genome shotgun (WGS) entry which is preliminary data.</text>
</comment>
<dbReference type="OrthoDB" id="3131566at2759"/>
<accession>A0A9P6BVP9</accession>
<organism evidence="2 3">
    <name type="scientific">Macrolepiota fuliginosa MF-IS2</name>
    <dbReference type="NCBI Taxonomy" id="1400762"/>
    <lineage>
        <taxon>Eukaryota</taxon>
        <taxon>Fungi</taxon>
        <taxon>Dikarya</taxon>
        <taxon>Basidiomycota</taxon>
        <taxon>Agaricomycotina</taxon>
        <taxon>Agaricomycetes</taxon>
        <taxon>Agaricomycetidae</taxon>
        <taxon>Agaricales</taxon>
        <taxon>Agaricineae</taxon>
        <taxon>Agaricaceae</taxon>
        <taxon>Macrolepiota</taxon>
    </lineage>
</organism>
<reference evidence="2" key="1">
    <citation type="submission" date="2020-11" db="EMBL/GenBank/DDBJ databases">
        <authorList>
            <consortium name="DOE Joint Genome Institute"/>
            <person name="Ahrendt S."/>
            <person name="Riley R."/>
            <person name="Andreopoulos W."/>
            <person name="Labutti K."/>
            <person name="Pangilinan J."/>
            <person name="Ruiz-Duenas F.J."/>
            <person name="Barrasa J.M."/>
            <person name="Sanchez-Garcia M."/>
            <person name="Camarero S."/>
            <person name="Miyauchi S."/>
            <person name="Serrano A."/>
            <person name="Linde D."/>
            <person name="Babiker R."/>
            <person name="Drula E."/>
            <person name="Ayuso-Fernandez I."/>
            <person name="Pacheco R."/>
            <person name="Padilla G."/>
            <person name="Ferreira P."/>
            <person name="Barriuso J."/>
            <person name="Kellner H."/>
            <person name="Castanera R."/>
            <person name="Alfaro M."/>
            <person name="Ramirez L."/>
            <person name="Pisabarro A.G."/>
            <person name="Kuo A."/>
            <person name="Tritt A."/>
            <person name="Lipzen A."/>
            <person name="He G."/>
            <person name="Yan M."/>
            <person name="Ng V."/>
            <person name="Cullen D."/>
            <person name="Martin F."/>
            <person name="Rosso M.-N."/>
            <person name="Henrissat B."/>
            <person name="Hibbett D."/>
            <person name="Martinez A.T."/>
            <person name="Grigoriev I.V."/>
        </authorList>
    </citation>
    <scope>NUCLEOTIDE SEQUENCE</scope>
    <source>
        <strain evidence="2">MF-IS2</strain>
    </source>
</reference>
<sequence length="608" mass="65011">MPPSPESGSPPPANMVELPAYGANPVLHQLASFSQDQWATLKAQVYAMQLDKVAMEEVAKVKAVVSCPCPRPVTPVQAASSPKVVTPKAVVSKVAVSQLVSVPPAPLVTGSPVPVASVSLLDKSPSPSPVPEPIVEDSSSPLPVPRFKRRRGVLSPPTDVVMVSPPPATPAPLFFSEEEDEPSPPPPSQPSLHKQSRVDAAHPMAAKIPRSMELQDVAAKAHKKVTLKLPPLPTLVPTISTVAPPSSLSVLERAKVRNNEEFVCLCGIAVPAPVLSGAQHLFAVPSPEVLGPLSSESPPCATCLYQHQECMKHQSQTNELDHQKLTAAPPSPEEVSNILHLPACATCTKKGIPHCSCSKPVPLAQYQAEMLCTASISSFSSLHTCMCNIHVSWSQIQGQELLLQMAITSHHSQVSEFAADLVVAQAYHSNDPNYWVNSGLVASREDAQQLFKAAHKVVEHPASGMDPTTATHRLYHAQGRVVCFCSTACDEAPPFWAALPKLATFMDHHQQAQSLMGLAKLPPDTPDYVPSGINLPALMYQPPPKDQAWAQHHQEQEKRAPASKAVIRKAAPKPAGKPSVPQVPAQPKASSSRVTLEEGEEEEEDLSS</sequence>
<proteinExistence type="predicted"/>
<evidence type="ECO:0000313" key="2">
    <source>
        <dbReference type="EMBL" id="KAF9440992.1"/>
    </source>
</evidence>
<keyword evidence="3" id="KW-1185">Reference proteome</keyword>
<gene>
    <name evidence="2" type="ORF">P691DRAFT_766900</name>
</gene>
<dbReference type="AlphaFoldDB" id="A0A9P6BVP9"/>
<dbReference type="EMBL" id="MU152123">
    <property type="protein sequence ID" value="KAF9440992.1"/>
    <property type="molecule type" value="Genomic_DNA"/>
</dbReference>
<evidence type="ECO:0000256" key="1">
    <source>
        <dbReference type="SAM" id="MobiDB-lite"/>
    </source>
</evidence>
<evidence type="ECO:0000313" key="3">
    <source>
        <dbReference type="Proteomes" id="UP000807342"/>
    </source>
</evidence>
<feature type="region of interest" description="Disordered" evidence="1">
    <location>
        <begin position="536"/>
        <end position="608"/>
    </location>
</feature>
<name>A0A9P6BVP9_9AGAR</name>